<evidence type="ECO:0000256" key="2">
    <source>
        <dbReference type="ARBA" id="ARBA00001946"/>
    </source>
</evidence>
<dbReference type="AlphaFoldDB" id="A0A927WJP5"/>
<keyword evidence="9 13" id="KW-0460">Magnesium</keyword>
<keyword evidence="7 13" id="KW-0808">Transferase</keyword>
<evidence type="ECO:0000313" key="15">
    <source>
        <dbReference type="EMBL" id="MBE6093167.1"/>
    </source>
</evidence>
<gene>
    <name evidence="15" type="primary">folP</name>
    <name evidence="15" type="ORF">E7201_08410</name>
</gene>
<comment type="caution">
    <text evidence="15">The sequence shown here is derived from an EMBL/GenBank/DDBJ whole genome shotgun (WGS) entry which is preliminary data.</text>
</comment>
<dbReference type="PROSITE" id="PS00793">
    <property type="entry name" value="DHPS_2"/>
    <property type="match status" value="1"/>
</dbReference>
<dbReference type="PROSITE" id="PS00792">
    <property type="entry name" value="DHPS_1"/>
    <property type="match status" value="1"/>
</dbReference>
<evidence type="ECO:0000256" key="3">
    <source>
        <dbReference type="ARBA" id="ARBA00004763"/>
    </source>
</evidence>
<name>A0A927WJP5_SELRU</name>
<dbReference type="GO" id="GO:0046872">
    <property type="term" value="F:metal ion binding"/>
    <property type="evidence" value="ECO:0007669"/>
    <property type="project" value="UniProtKB-KW"/>
</dbReference>
<evidence type="ECO:0000256" key="5">
    <source>
        <dbReference type="ARBA" id="ARBA00012458"/>
    </source>
</evidence>
<dbReference type="Proteomes" id="UP000761380">
    <property type="component" value="Unassembled WGS sequence"/>
</dbReference>
<dbReference type="PANTHER" id="PTHR20941">
    <property type="entry name" value="FOLATE SYNTHESIS PROTEINS"/>
    <property type="match status" value="1"/>
</dbReference>
<dbReference type="EC" id="2.5.1.15" evidence="5 13"/>
<evidence type="ECO:0000256" key="4">
    <source>
        <dbReference type="ARBA" id="ARBA00009503"/>
    </source>
</evidence>
<dbReference type="InterPro" id="IPR045031">
    <property type="entry name" value="DHP_synth-like"/>
</dbReference>
<reference evidence="15" key="1">
    <citation type="submission" date="2019-04" db="EMBL/GenBank/DDBJ databases">
        <title>Evolution of Biomass-Degrading Anaerobic Consortia Revealed by Metagenomics.</title>
        <authorList>
            <person name="Peng X."/>
        </authorList>
    </citation>
    <scope>NUCLEOTIDE SEQUENCE</scope>
    <source>
        <strain evidence="15">SIG240</strain>
    </source>
</reference>
<dbReference type="GO" id="GO:0046656">
    <property type="term" value="P:folic acid biosynthetic process"/>
    <property type="evidence" value="ECO:0007669"/>
    <property type="project" value="UniProtKB-KW"/>
</dbReference>
<keyword evidence="8 13" id="KW-0479">Metal-binding</keyword>
<dbReference type="SUPFAM" id="SSF51717">
    <property type="entry name" value="Dihydropteroate synthetase-like"/>
    <property type="match status" value="1"/>
</dbReference>
<comment type="pathway">
    <text evidence="3 13">Cofactor biosynthesis; tetrahydrofolate biosynthesis; 7,8-dihydrofolate from 2-amino-4-hydroxy-6-hydroxymethyl-7,8-dihydropteridine diphosphate and 4-aminobenzoate: step 1/2.</text>
</comment>
<comment type="similarity">
    <text evidence="4 13">Belongs to the DHPS family.</text>
</comment>
<dbReference type="GO" id="GO:0004156">
    <property type="term" value="F:dihydropteroate synthase activity"/>
    <property type="evidence" value="ECO:0007669"/>
    <property type="project" value="UniProtKB-EC"/>
</dbReference>
<evidence type="ECO:0000313" key="16">
    <source>
        <dbReference type="Proteomes" id="UP000761380"/>
    </source>
</evidence>
<evidence type="ECO:0000256" key="1">
    <source>
        <dbReference type="ARBA" id="ARBA00000012"/>
    </source>
</evidence>
<evidence type="ECO:0000256" key="10">
    <source>
        <dbReference type="ARBA" id="ARBA00022909"/>
    </source>
</evidence>
<dbReference type="PROSITE" id="PS50972">
    <property type="entry name" value="PTERIN_BINDING"/>
    <property type="match status" value="1"/>
</dbReference>
<dbReference type="CDD" id="cd00739">
    <property type="entry name" value="DHPS"/>
    <property type="match status" value="1"/>
</dbReference>
<proteinExistence type="inferred from homology"/>
<dbReference type="InterPro" id="IPR006390">
    <property type="entry name" value="DHP_synth_dom"/>
</dbReference>
<organism evidence="15 16">
    <name type="scientific">Selenomonas ruminantium</name>
    <dbReference type="NCBI Taxonomy" id="971"/>
    <lineage>
        <taxon>Bacteria</taxon>
        <taxon>Bacillati</taxon>
        <taxon>Bacillota</taxon>
        <taxon>Negativicutes</taxon>
        <taxon>Selenomonadales</taxon>
        <taxon>Selenomonadaceae</taxon>
        <taxon>Selenomonas</taxon>
    </lineage>
</organism>
<dbReference type="EMBL" id="SVBY01000059">
    <property type="protein sequence ID" value="MBE6093167.1"/>
    <property type="molecule type" value="Genomic_DNA"/>
</dbReference>
<keyword evidence="10 13" id="KW-0289">Folate biosynthesis</keyword>
<evidence type="ECO:0000256" key="7">
    <source>
        <dbReference type="ARBA" id="ARBA00022679"/>
    </source>
</evidence>
<evidence type="ECO:0000256" key="6">
    <source>
        <dbReference type="ARBA" id="ARBA00016919"/>
    </source>
</evidence>
<dbReference type="InterPro" id="IPR011005">
    <property type="entry name" value="Dihydropteroate_synth-like_sf"/>
</dbReference>
<evidence type="ECO:0000259" key="14">
    <source>
        <dbReference type="PROSITE" id="PS50972"/>
    </source>
</evidence>
<evidence type="ECO:0000256" key="13">
    <source>
        <dbReference type="RuleBase" id="RU361205"/>
    </source>
</evidence>
<comment type="catalytic activity">
    <reaction evidence="1">
        <text>(7,8-dihydropterin-6-yl)methyl diphosphate + 4-aminobenzoate = 7,8-dihydropteroate + diphosphate</text>
        <dbReference type="Rhea" id="RHEA:19949"/>
        <dbReference type="ChEBI" id="CHEBI:17836"/>
        <dbReference type="ChEBI" id="CHEBI:17839"/>
        <dbReference type="ChEBI" id="CHEBI:33019"/>
        <dbReference type="ChEBI" id="CHEBI:72950"/>
        <dbReference type="EC" id="2.5.1.15"/>
    </reaction>
</comment>
<dbReference type="InterPro" id="IPR000489">
    <property type="entry name" value="Pterin-binding_dom"/>
</dbReference>
<evidence type="ECO:0000256" key="8">
    <source>
        <dbReference type="ARBA" id="ARBA00022723"/>
    </source>
</evidence>
<evidence type="ECO:0000256" key="12">
    <source>
        <dbReference type="ARBA" id="ARBA00053449"/>
    </source>
</evidence>
<comment type="function">
    <text evidence="12 13">Catalyzes the condensation of para-aminobenzoate (pABA) with 6-hydroxymethyl-7,8-dihydropterin diphosphate (DHPt-PP) to form 7,8-dihydropteroate (H2Pte), the immediate precursor of folate derivatives.</text>
</comment>
<accession>A0A927WJP5</accession>
<evidence type="ECO:0000256" key="11">
    <source>
        <dbReference type="ARBA" id="ARBA00030193"/>
    </source>
</evidence>
<dbReference type="Gene3D" id="3.20.20.20">
    <property type="entry name" value="Dihydropteroate synthase-like"/>
    <property type="match status" value="1"/>
</dbReference>
<dbReference type="FunFam" id="3.20.20.20:FF:000006">
    <property type="entry name" value="Dihydropteroate synthase"/>
    <property type="match status" value="1"/>
</dbReference>
<dbReference type="GO" id="GO:0046654">
    <property type="term" value="P:tetrahydrofolate biosynthetic process"/>
    <property type="evidence" value="ECO:0007669"/>
    <property type="project" value="TreeGrafter"/>
</dbReference>
<sequence length="286" mass="31205">MTVQRKYIFPDGKRLTLGEKTLVMGILNITPDSFSDGGKFNTRDKALRHLEEMVADGADIIDVGAESSRPGFTPMPASEEIERLMPLLEEILKNSPVPVSVDTFKAETARAAAQVGAHILNDIWGLQYAAEPGAMAKVAAECGLPVIVMHNQQGTEYSGDIIDSMQGFFRESLRIGREAGMQAEQFIFDPGIGFGKTAEQNVEVLRRQEELLKVAGKEYPLLLAASRKSFIGKTLNLPVEERMEATGAACVVGIMKGASIVRVHDVKPIVRMCRMTDVILRSGKNG</sequence>
<dbReference type="GO" id="GO:0005829">
    <property type="term" value="C:cytosol"/>
    <property type="evidence" value="ECO:0007669"/>
    <property type="project" value="TreeGrafter"/>
</dbReference>
<dbReference type="NCBIfam" id="TIGR01496">
    <property type="entry name" value="DHPS"/>
    <property type="match status" value="1"/>
</dbReference>
<dbReference type="PANTHER" id="PTHR20941:SF1">
    <property type="entry name" value="FOLIC ACID SYNTHESIS PROTEIN FOL1"/>
    <property type="match status" value="1"/>
</dbReference>
<feature type="domain" description="Pterin-binding" evidence="14">
    <location>
        <begin position="21"/>
        <end position="274"/>
    </location>
</feature>
<dbReference type="Pfam" id="PF00809">
    <property type="entry name" value="Pterin_bind"/>
    <property type="match status" value="1"/>
</dbReference>
<evidence type="ECO:0000256" key="9">
    <source>
        <dbReference type="ARBA" id="ARBA00022842"/>
    </source>
</evidence>
<protein>
    <recommendedName>
        <fullName evidence="6 13">Dihydropteroate synthase</fullName>
        <shortName evidence="13">DHPS</shortName>
        <ecNumber evidence="5 13">2.5.1.15</ecNumber>
    </recommendedName>
    <alternativeName>
        <fullName evidence="11 13">Dihydropteroate pyrophosphorylase</fullName>
    </alternativeName>
</protein>
<comment type="cofactor">
    <cofactor evidence="2 13">
        <name>Mg(2+)</name>
        <dbReference type="ChEBI" id="CHEBI:18420"/>
    </cofactor>
</comment>